<gene>
    <name evidence="2" type="ORF">BI364_00510</name>
</gene>
<protein>
    <recommendedName>
        <fullName evidence="1">SnoaL-like domain-containing protein</fullName>
    </recommendedName>
</protein>
<evidence type="ECO:0000313" key="3">
    <source>
        <dbReference type="Proteomes" id="UP000095401"/>
    </source>
</evidence>
<dbReference type="InterPro" id="IPR032710">
    <property type="entry name" value="NTF2-like_dom_sf"/>
</dbReference>
<feature type="domain" description="SnoaL-like" evidence="1">
    <location>
        <begin position="18"/>
        <end position="129"/>
    </location>
</feature>
<dbReference type="InterPro" id="IPR037401">
    <property type="entry name" value="SnoaL-like"/>
</dbReference>
<dbReference type="Pfam" id="PF13474">
    <property type="entry name" value="SnoaL_3"/>
    <property type="match status" value="1"/>
</dbReference>
<dbReference type="KEGG" id="aprs:BI364_00510"/>
<dbReference type="Proteomes" id="UP000095401">
    <property type="component" value="Chromosome"/>
</dbReference>
<organism evidence="2 3">
    <name type="scientific">Acidihalobacter yilgarnensis</name>
    <dbReference type="NCBI Taxonomy" id="2819280"/>
    <lineage>
        <taxon>Bacteria</taxon>
        <taxon>Pseudomonadati</taxon>
        <taxon>Pseudomonadota</taxon>
        <taxon>Gammaproteobacteria</taxon>
        <taxon>Chromatiales</taxon>
        <taxon>Ectothiorhodospiraceae</taxon>
        <taxon>Acidihalobacter</taxon>
    </lineage>
</organism>
<dbReference type="PANTHER" id="PTHR34957:SF1">
    <property type="entry name" value="NUCLEAR TRANSPORT FACTOR 2 (NTF2) FAMILY PROTEIN"/>
    <property type="match status" value="1"/>
</dbReference>
<reference evidence="3" key="1">
    <citation type="submission" date="2016-09" db="EMBL/GenBank/DDBJ databases">
        <title>Acidihalobacter prosperus F5.</title>
        <authorList>
            <person name="Khaleque H.N."/>
            <person name="Ramsay J.P."/>
            <person name="Kaksonen A.H."/>
            <person name="Boxall N.J."/>
            <person name="Watkin E.L.J."/>
        </authorList>
    </citation>
    <scope>NUCLEOTIDE SEQUENCE [LARGE SCALE GENOMIC DNA]</scope>
    <source>
        <strain evidence="3">F5</strain>
    </source>
</reference>
<sequence length="142" mass="15815">MPRDCGGPALNKPEDAERAFYEAFVIHDLDAMMRVWARSDAIVCIHPGMPRLEGVEAIRASWAELFDVAQAVPAKLQIQLLSRTRSEVVAVHAVMERFTAERETGLVFAINAFRLDGEGWHLVSHHASPGWTEASVTREALH</sequence>
<evidence type="ECO:0000313" key="2">
    <source>
        <dbReference type="EMBL" id="AOU96701.1"/>
    </source>
</evidence>
<keyword evidence="3" id="KW-1185">Reference proteome</keyword>
<accession>A0A1D8IJY6</accession>
<name>A0A1D8IJY6_9GAMM</name>
<dbReference type="Gene3D" id="3.10.450.50">
    <property type="match status" value="1"/>
</dbReference>
<dbReference type="EMBL" id="CP017415">
    <property type="protein sequence ID" value="AOU96701.1"/>
    <property type="molecule type" value="Genomic_DNA"/>
</dbReference>
<proteinExistence type="predicted"/>
<evidence type="ECO:0000259" key="1">
    <source>
        <dbReference type="Pfam" id="PF13474"/>
    </source>
</evidence>
<dbReference type="SUPFAM" id="SSF54427">
    <property type="entry name" value="NTF2-like"/>
    <property type="match status" value="1"/>
</dbReference>
<dbReference type="PANTHER" id="PTHR34957">
    <property type="entry name" value="NUCLEAR TRANSPORT FACTOR 2 (NTF2) FAMILY PROTEIN"/>
    <property type="match status" value="1"/>
</dbReference>
<dbReference type="AlphaFoldDB" id="A0A1D8IJY6"/>